<keyword evidence="1 2" id="KW-0963">Cytoplasm</keyword>
<dbReference type="OrthoDB" id="9783842at2"/>
<dbReference type="STRING" id="479434.Sthe_2105"/>
<evidence type="ECO:0000256" key="1">
    <source>
        <dbReference type="ARBA" id="ARBA00022490"/>
    </source>
</evidence>
<dbReference type="NCBIfam" id="TIGR01826">
    <property type="entry name" value="CofD_related"/>
    <property type="match status" value="1"/>
</dbReference>
<comment type="subcellular location">
    <subcellularLocation>
        <location evidence="2">Cytoplasm</location>
    </subcellularLocation>
</comment>
<proteinExistence type="inferred from homology"/>
<dbReference type="PANTHER" id="PTHR30135:SF3">
    <property type="entry name" value="GLUCONEOGENESIS FACTOR-RELATED"/>
    <property type="match status" value="1"/>
</dbReference>
<comment type="function">
    <text evidence="2">Required for morphogenesis under gluconeogenic growth conditions.</text>
</comment>
<sequence length="327" mass="35991">MRQRIDERIVTVGGGTGSYTMLSELRKVATNLWAIVTMMDSGGSSRRLIDEFGRPLPLGDLRQALVALSRASALWRELFNYRFPEFPDATTQGVGGHALGNLILHALQDLNDGDLLGAIEDAEELLRTNGHVIPVTLDQSTLCAELSDGTVIRGEAAIDRPEGRPVLPIRRIFLDPPVRATLRARKALERADKILIGPGDLYTSVLPCLLVEGVAEAIRASDGEVIYICNVMTKHGETDGFAASDFVREVHRYLGRRVDAVVVNTGDYPPELLARYAEERAEPVRPDLDTVRALVPRVLTGPVAHTERLIRHDAERVILTIWPELAS</sequence>
<dbReference type="HAMAP" id="MF_00973">
    <property type="entry name" value="Gluconeogen_factor"/>
    <property type="match status" value="1"/>
</dbReference>
<keyword evidence="4" id="KW-1185">Reference proteome</keyword>
<evidence type="ECO:0000256" key="2">
    <source>
        <dbReference type="HAMAP-Rule" id="MF_00973"/>
    </source>
</evidence>
<dbReference type="KEGG" id="sti:Sthe_2105"/>
<dbReference type="eggNOG" id="COG0391">
    <property type="taxonomic scope" value="Bacteria"/>
</dbReference>
<accession>D1C5Y0</accession>
<dbReference type="Proteomes" id="UP000002027">
    <property type="component" value="Chromosome 1"/>
</dbReference>
<name>D1C5Y0_SPHTD</name>
<dbReference type="EMBL" id="CP001823">
    <property type="protein sequence ID" value="ACZ39532.1"/>
    <property type="molecule type" value="Genomic_DNA"/>
</dbReference>
<evidence type="ECO:0000313" key="4">
    <source>
        <dbReference type="Proteomes" id="UP000002027"/>
    </source>
</evidence>
<dbReference type="InterPro" id="IPR010119">
    <property type="entry name" value="Gluconeogen_factor"/>
</dbReference>
<dbReference type="PANTHER" id="PTHR30135">
    <property type="entry name" value="UNCHARACTERIZED PROTEIN YVCK-RELATED"/>
    <property type="match status" value="1"/>
</dbReference>
<dbReference type="SUPFAM" id="SSF142338">
    <property type="entry name" value="CofD-like"/>
    <property type="match status" value="1"/>
</dbReference>
<comment type="similarity">
    <text evidence="2">Belongs to the gluconeogenesis factor family.</text>
</comment>
<dbReference type="Pfam" id="PF01933">
    <property type="entry name" value="CofD"/>
    <property type="match status" value="1"/>
</dbReference>
<protein>
    <recommendedName>
        <fullName evidence="2">Putative gluconeogenesis factor</fullName>
    </recommendedName>
</protein>
<dbReference type="Gene3D" id="3.40.50.10680">
    <property type="entry name" value="CofD-like domains"/>
    <property type="match status" value="1"/>
</dbReference>
<organism evidence="3 4">
    <name type="scientific">Sphaerobacter thermophilus (strain ATCC 49802 / DSM 20745 / KCCM 41009 / NCIMB 13125 / S 6022)</name>
    <dbReference type="NCBI Taxonomy" id="479434"/>
    <lineage>
        <taxon>Bacteria</taxon>
        <taxon>Pseudomonadati</taxon>
        <taxon>Thermomicrobiota</taxon>
        <taxon>Thermomicrobia</taxon>
        <taxon>Sphaerobacterales</taxon>
        <taxon>Sphaerobacterineae</taxon>
        <taxon>Sphaerobacteraceae</taxon>
        <taxon>Sphaerobacter</taxon>
    </lineage>
</organism>
<dbReference type="InterPro" id="IPR002882">
    <property type="entry name" value="CofD"/>
</dbReference>
<dbReference type="GO" id="GO:0043743">
    <property type="term" value="F:LPPG:FO 2-phospho-L-lactate transferase activity"/>
    <property type="evidence" value="ECO:0007669"/>
    <property type="project" value="InterPro"/>
</dbReference>
<reference evidence="3 4" key="2">
    <citation type="journal article" date="2010" name="Stand. Genomic Sci.">
        <title>Complete genome sequence of Desulfohalobium retbaense type strain (HR(100)).</title>
        <authorList>
            <person name="Spring S."/>
            <person name="Nolan M."/>
            <person name="Lapidus A."/>
            <person name="Glavina Del Rio T."/>
            <person name="Copeland A."/>
            <person name="Tice H."/>
            <person name="Cheng J.F."/>
            <person name="Lucas S."/>
            <person name="Land M."/>
            <person name="Chen F."/>
            <person name="Bruce D."/>
            <person name="Goodwin L."/>
            <person name="Pitluck S."/>
            <person name="Ivanova N."/>
            <person name="Mavromatis K."/>
            <person name="Mikhailova N."/>
            <person name="Pati A."/>
            <person name="Chen A."/>
            <person name="Palaniappan K."/>
            <person name="Hauser L."/>
            <person name="Chang Y.J."/>
            <person name="Jeffries C.D."/>
            <person name="Munk C."/>
            <person name="Kiss H."/>
            <person name="Chain P."/>
            <person name="Han C."/>
            <person name="Brettin T."/>
            <person name="Detter J.C."/>
            <person name="Schuler E."/>
            <person name="Goker M."/>
            <person name="Rohde M."/>
            <person name="Bristow J."/>
            <person name="Eisen J.A."/>
            <person name="Markowitz V."/>
            <person name="Hugenholtz P."/>
            <person name="Kyrpides N.C."/>
            <person name="Klenk H.P."/>
        </authorList>
    </citation>
    <scope>NUCLEOTIDE SEQUENCE [LARGE SCALE GENOMIC DNA]</scope>
    <source>
        <strain evidence="4">ATCC 49802 / DSM 20745 / S 6022</strain>
    </source>
</reference>
<dbReference type="RefSeq" id="WP_012872578.1">
    <property type="nucleotide sequence ID" value="NC_013523.1"/>
</dbReference>
<dbReference type="GO" id="GO:0008360">
    <property type="term" value="P:regulation of cell shape"/>
    <property type="evidence" value="ECO:0007669"/>
    <property type="project" value="UniProtKB-UniRule"/>
</dbReference>
<dbReference type="HOGENOM" id="CLU_044041_0_1_0"/>
<reference evidence="4" key="1">
    <citation type="submission" date="2009-11" db="EMBL/GenBank/DDBJ databases">
        <title>The complete chromosome 1 of Sphaerobacter thermophilus DSM 20745.</title>
        <authorList>
            <person name="Lucas S."/>
            <person name="Copeland A."/>
            <person name="Lapidus A."/>
            <person name="Glavina del Rio T."/>
            <person name="Dalin E."/>
            <person name="Tice H."/>
            <person name="Bruce D."/>
            <person name="Goodwin L."/>
            <person name="Pitluck S."/>
            <person name="Kyrpides N."/>
            <person name="Mavromatis K."/>
            <person name="Ivanova N."/>
            <person name="Mikhailova N."/>
            <person name="LaButti K.M."/>
            <person name="Clum A."/>
            <person name="Sun H.I."/>
            <person name="Brettin T."/>
            <person name="Detter J.C."/>
            <person name="Han C."/>
            <person name="Larimer F."/>
            <person name="Land M."/>
            <person name="Hauser L."/>
            <person name="Markowitz V."/>
            <person name="Cheng J.F."/>
            <person name="Hugenholtz P."/>
            <person name="Woyke T."/>
            <person name="Wu D."/>
            <person name="Steenblock K."/>
            <person name="Schneider S."/>
            <person name="Pukall R."/>
            <person name="Goeker M."/>
            <person name="Klenk H.P."/>
            <person name="Eisen J.A."/>
        </authorList>
    </citation>
    <scope>NUCLEOTIDE SEQUENCE [LARGE SCALE GENOMIC DNA]</scope>
    <source>
        <strain evidence="4">ATCC 49802 / DSM 20745 / S 6022</strain>
    </source>
</reference>
<evidence type="ECO:0000313" key="3">
    <source>
        <dbReference type="EMBL" id="ACZ39532.1"/>
    </source>
</evidence>
<dbReference type="AlphaFoldDB" id="D1C5Y0"/>
<dbReference type="CDD" id="cd07187">
    <property type="entry name" value="YvcK_like"/>
    <property type="match status" value="1"/>
</dbReference>
<dbReference type="InterPro" id="IPR038136">
    <property type="entry name" value="CofD-like_dom_sf"/>
</dbReference>
<dbReference type="GO" id="GO:0005737">
    <property type="term" value="C:cytoplasm"/>
    <property type="evidence" value="ECO:0007669"/>
    <property type="project" value="UniProtKB-SubCell"/>
</dbReference>
<dbReference type="InParanoid" id="D1C5Y0"/>
<gene>
    <name evidence="3" type="ordered locus">Sthe_2105</name>
</gene>